<reference evidence="8 9" key="1">
    <citation type="submission" date="2017-06" db="EMBL/GenBank/DDBJ databases">
        <title>Azoarcus.</title>
        <authorList>
            <person name="Woo J.-H."/>
            <person name="Kim H.-S."/>
        </authorList>
    </citation>
    <scope>NUCLEOTIDE SEQUENCE [LARGE SCALE GENOMIC DNA]</scope>
    <source>
        <strain evidence="8 9">TSPY31</strain>
    </source>
</reference>
<evidence type="ECO:0000256" key="5">
    <source>
        <dbReference type="ARBA" id="ARBA00022989"/>
    </source>
</evidence>
<protein>
    <recommendedName>
        <fullName evidence="10">Lipopolysaccharide biosynthesis protein</fullName>
    </recommendedName>
</protein>
<feature type="transmembrane region" description="Helical" evidence="7">
    <location>
        <begin position="287"/>
        <end position="310"/>
    </location>
</feature>
<dbReference type="InterPro" id="IPR050833">
    <property type="entry name" value="Poly_Biosynth_Transport"/>
</dbReference>
<evidence type="ECO:0008006" key="10">
    <source>
        <dbReference type="Google" id="ProtNLM"/>
    </source>
</evidence>
<evidence type="ECO:0000256" key="6">
    <source>
        <dbReference type="ARBA" id="ARBA00023136"/>
    </source>
</evidence>
<feature type="transmembrane region" description="Helical" evidence="7">
    <location>
        <begin position="413"/>
        <end position="430"/>
    </location>
</feature>
<comment type="subcellular location">
    <subcellularLocation>
        <location evidence="1">Cell membrane</location>
        <topology evidence="1">Multi-pass membrane protein</topology>
    </subcellularLocation>
</comment>
<dbReference type="GO" id="GO:0005886">
    <property type="term" value="C:plasma membrane"/>
    <property type="evidence" value="ECO:0007669"/>
    <property type="project" value="UniProtKB-SubCell"/>
</dbReference>
<dbReference type="RefSeq" id="WP_108950733.1">
    <property type="nucleotide sequence ID" value="NZ_CP022187.1"/>
</dbReference>
<feature type="transmembrane region" description="Helical" evidence="7">
    <location>
        <begin position="12"/>
        <end position="31"/>
    </location>
</feature>
<keyword evidence="9" id="KW-1185">Reference proteome</keyword>
<keyword evidence="3" id="KW-1003">Cell membrane</keyword>
<accession>A0A2U8GUC8</accession>
<dbReference type="EMBL" id="CP022187">
    <property type="protein sequence ID" value="AWI77034.1"/>
    <property type="molecule type" value="Genomic_DNA"/>
</dbReference>
<sequence length="482" mass="52966">MAIRRSLGISGATQAINFILNFGSVIVVSRLLTPEEIGIFSVAVSLIGIAHILRDFGVGQYLIQAKDVSRERMRAAFSVMLFISWTIAALLFLLRWPIADFYQRDSVAEVIGVISFNFLIIPFGAPILSVMRREMLFGKLALVSTTNTAVQAAVTVLTALNGFGYMSMAWGSIAGMLTNIALLFLLRPAHVMLLPTFKGLREVLSFGYKASAATLVNEAGASAPDIIIGRTLDFAAVAFYSRAAGLINMIMAQIIRVIQDVFLPAFAKDFRGGGDPSRMYAQAMGHMTGVTVPLIAFIALMSEPLILFFFGDQWARSAPLASVLCIYSLLTAPFSLAANALIATGYVGSLLKVQITSQSLRILILLCSIWVSLENVVLLLSIWAIATSFLFARCLKHSFNLEASALFKSIWRSYLLIPLTLALPITFRAFNNYNQWDLSDLSILLLSGILFSVTWLASIFLVRHPLNFEIMQILRTIRPRKA</sequence>
<evidence type="ECO:0000256" key="7">
    <source>
        <dbReference type="SAM" id="Phobius"/>
    </source>
</evidence>
<dbReference type="Proteomes" id="UP000244930">
    <property type="component" value="Chromosome"/>
</dbReference>
<gene>
    <name evidence="8" type="ORF">CEW83_18840</name>
</gene>
<feature type="transmembrane region" description="Helical" evidence="7">
    <location>
        <begin position="166"/>
        <end position="186"/>
    </location>
</feature>
<feature type="transmembrane region" description="Helical" evidence="7">
    <location>
        <begin position="322"/>
        <end position="342"/>
    </location>
</feature>
<dbReference type="PANTHER" id="PTHR30250:SF10">
    <property type="entry name" value="LIPOPOLYSACCHARIDE BIOSYNTHESIS PROTEIN WZXC"/>
    <property type="match status" value="1"/>
</dbReference>
<evidence type="ECO:0000313" key="8">
    <source>
        <dbReference type="EMBL" id="AWI77034.1"/>
    </source>
</evidence>
<keyword evidence="5 7" id="KW-1133">Transmembrane helix</keyword>
<evidence type="ECO:0000256" key="4">
    <source>
        <dbReference type="ARBA" id="ARBA00022692"/>
    </source>
</evidence>
<organism evidence="8 9">
    <name type="scientific">Parazoarcus communis</name>
    <dbReference type="NCBI Taxonomy" id="41977"/>
    <lineage>
        <taxon>Bacteria</taxon>
        <taxon>Pseudomonadati</taxon>
        <taxon>Pseudomonadota</taxon>
        <taxon>Betaproteobacteria</taxon>
        <taxon>Rhodocyclales</taxon>
        <taxon>Zoogloeaceae</taxon>
        <taxon>Parazoarcus</taxon>
    </lineage>
</organism>
<feature type="transmembrane region" description="Helical" evidence="7">
    <location>
        <begin position="362"/>
        <end position="392"/>
    </location>
</feature>
<keyword evidence="4 7" id="KW-0812">Transmembrane</keyword>
<name>A0A2U8GUC8_9RHOO</name>
<evidence type="ECO:0000256" key="2">
    <source>
        <dbReference type="ARBA" id="ARBA00007430"/>
    </source>
</evidence>
<feature type="transmembrane region" description="Helical" evidence="7">
    <location>
        <begin position="110"/>
        <end position="128"/>
    </location>
</feature>
<evidence type="ECO:0000313" key="9">
    <source>
        <dbReference type="Proteomes" id="UP000244930"/>
    </source>
</evidence>
<feature type="transmembrane region" description="Helical" evidence="7">
    <location>
        <begin position="442"/>
        <end position="462"/>
    </location>
</feature>
<proteinExistence type="inferred from homology"/>
<feature type="transmembrane region" description="Helical" evidence="7">
    <location>
        <begin position="75"/>
        <end position="98"/>
    </location>
</feature>
<feature type="transmembrane region" description="Helical" evidence="7">
    <location>
        <begin position="140"/>
        <end position="160"/>
    </location>
</feature>
<feature type="transmembrane region" description="Helical" evidence="7">
    <location>
        <begin position="37"/>
        <end position="54"/>
    </location>
</feature>
<dbReference type="KEGG" id="acom:CEW83_18840"/>
<keyword evidence="6 7" id="KW-0472">Membrane</keyword>
<dbReference type="Pfam" id="PF13440">
    <property type="entry name" value="Polysacc_synt_3"/>
    <property type="match status" value="1"/>
</dbReference>
<dbReference type="PANTHER" id="PTHR30250">
    <property type="entry name" value="PST FAMILY PREDICTED COLANIC ACID TRANSPORTER"/>
    <property type="match status" value="1"/>
</dbReference>
<evidence type="ECO:0000256" key="1">
    <source>
        <dbReference type="ARBA" id="ARBA00004651"/>
    </source>
</evidence>
<comment type="similarity">
    <text evidence="2">Belongs to the polysaccharide synthase family.</text>
</comment>
<dbReference type="AlphaFoldDB" id="A0A2U8GUC8"/>
<dbReference type="CDD" id="cd13127">
    <property type="entry name" value="MATE_tuaB_like"/>
    <property type="match status" value="1"/>
</dbReference>
<evidence type="ECO:0000256" key="3">
    <source>
        <dbReference type="ARBA" id="ARBA00022475"/>
    </source>
</evidence>